<dbReference type="Pfam" id="PF13086">
    <property type="entry name" value="AAA_11"/>
    <property type="match status" value="1"/>
</dbReference>
<keyword evidence="12" id="KW-0227">DNA damage</keyword>
<evidence type="ECO:0000256" key="8">
    <source>
        <dbReference type="ARBA" id="ARBA00022722"/>
    </source>
</evidence>
<keyword evidence="8" id="KW-0540">Nuclease</keyword>
<dbReference type="InterPro" id="IPR011604">
    <property type="entry name" value="PDDEXK-like_dom_sf"/>
</dbReference>
<dbReference type="AlphaFoldDB" id="S8FID6"/>
<dbReference type="GO" id="GO:0006281">
    <property type="term" value="P:DNA repair"/>
    <property type="evidence" value="ECO:0007669"/>
    <property type="project" value="UniProtKB-KW"/>
</dbReference>
<evidence type="ECO:0000256" key="21">
    <source>
        <dbReference type="ARBA" id="ARBA00023268"/>
    </source>
</evidence>
<keyword evidence="16" id="KW-0408">Iron</keyword>
<dbReference type="Gene3D" id="3.40.50.300">
    <property type="entry name" value="P-loop containing nucleotide triphosphate hydrolases"/>
    <property type="match status" value="2"/>
</dbReference>
<keyword evidence="28" id="KW-1185">Reference proteome</keyword>
<keyword evidence="20" id="KW-0539">Nucleus</keyword>
<accession>S8FID6</accession>
<dbReference type="CDD" id="cd22318">
    <property type="entry name" value="DNA2_N-like"/>
    <property type="match status" value="1"/>
</dbReference>
<evidence type="ECO:0000313" key="28">
    <source>
        <dbReference type="Proteomes" id="UP000015241"/>
    </source>
</evidence>
<dbReference type="STRING" id="743788.S8FID6"/>
<dbReference type="InParanoid" id="S8FID6"/>
<keyword evidence="15" id="KW-0067">ATP-binding</keyword>
<keyword evidence="18" id="KW-0238">DNA-binding</keyword>
<organism evidence="27 28">
    <name type="scientific">Fomitopsis schrenkii</name>
    <name type="common">Brown rot fungus</name>
    <dbReference type="NCBI Taxonomy" id="2126942"/>
    <lineage>
        <taxon>Eukaryota</taxon>
        <taxon>Fungi</taxon>
        <taxon>Dikarya</taxon>
        <taxon>Basidiomycota</taxon>
        <taxon>Agaricomycotina</taxon>
        <taxon>Agaricomycetes</taxon>
        <taxon>Polyporales</taxon>
        <taxon>Fomitopsis</taxon>
    </lineage>
</organism>
<dbReference type="PANTHER" id="PTHR43788:SF8">
    <property type="entry name" value="DNA-BINDING PROTEIN SMUBP-2"/>
    <property type="match status" value="1"/>
</dbReference>
<dbReference type="GO" id="GO:0005634">
    <property type="term" value="C:nucleus"/>
    <property type="evidence" value="ECO:0007669"/>
    <property type="project" value="UniProtKB-SubCell"/>
</dbReference>
<evidence type="ECO:0000259" key="26">
    <source>
        <dbReference type="Pfam" id="PF13087"/>
    </source>
</evidence>
<feature type="domain" description="DNA2/NAM7 helicase-like C-terminal" evidence="26">
    <location>
        <begin position="837"/>
        <end position="1052"/>
    </location>
</feature>
<evidence type="ECO:0000256" key="19">
    <source>
        <dbReference type="ARBA" id="ARBA00023204"/>
    </source>
</evidence>
<evidence type="ECO:0000256" key="7">
    <source>
        <dbReference type="ARBA" id="ARBA00022705"/>
    </source>
</evidence>
<sequence>MPPAPHTKQEEDDFMSSLLGGEVKVEAPATPKRLFIRKTESPCARRALAAPSKRPTVHTAHDVDIAELIEGAEDWDWDDMNSDILTPKRSPKKTALAQAPAYVPPTCTRCVVKGVVENLSTGYLQKVLAVQVVPGEERRCVILQDDWVDTDIRPGDVINVLGDFTAPASTSKAPPVPTITINTQSNLFIQHPDLLITATALSTAPQCRRKPIVTNLVRSSVDVTPSLVWGNILHEVMQVCLCEGRWDQAWLEAQINEIVRKSLGDLMRVNMSIEQAVSEVRLRAQGLRSFANKYMSDEPKPDAVLTNTRAAAGQTSLLAIAQLHDIEEDIWSPTYGLKGKVDASVQAIIVDQDDGARVTPFAKAAPPTPRSWTMPFEIKTGRAVAGMEHRAQTMLYTLLMAERYGTEVPSGLLYYTRSDEVVRVPAVRNEVRALLVARNEMAAYMMRRMRAGRKGGAEDVPDVEAFLPPTIDDAWQCGKCFALDTCMLYRKAVEEVVDTTSPIADTYALKTSHITPEQGAFFKKWEALISLEEQDLIRFKKELWTMGAQERERHGRCFSNMVLDRAYHRRPDAHTGTRIHGYTYRFVKESATQTSLLNGHMSCGDAITVSVEPDLLAFAKGFIIDLTPQEVVVGVDHEIGLDAIRMRTRTGLFEDVVFRIDKDELFSGLGRIRDNLAQLYYPGGDVKRLELIVDLKRPEFDEMEEITLDKTARAAMGTLNTNQQVAASKVLTARDYALILGMPGTGKTTVIAAIIQMLASLGKTVLLASYTHSAVDNILLKLKHIHPDVHEFTLANRRVATTLEQLEHQVMVPPVVATTCLSIDQLVRNRTAKQNGLEVSLFRLLSDAHPHTVVDLNEQYRMNSDIMLLSNRLIYGDRLRCGSDAVAQRSLKIPDSSYLRGLHSRSSPCQTADGPCWLNRLFDESCKAVFVDTDAVPAYDSPVGDLVENRVEAQLVYQVTECLIRSGIQQDQIGVLSLYRQQIKLLSHLLQARKEVEILTADRSQGRDKECILISMVRSNDEGQVGDLMKDWRRMNVAFTRARSKLIIFGSRRTLQGTPLLKAFLHLMDERDWILALPSNAHEIHVIADLADSCKKRPADDMTEPLSPDRKENTPTRPSKKGRKSAIAEEGILKGRSLLKDLMNANS</sequence>
<dbReference type="InterPro" id="IPR041677">
    <property type="entry name" value="DNA2/NAM7_AAA_11"/>
</dbReference>
<dbReference type="GO" id="GO:0005524">
    <property type="term" value="F:ATP binding"/>
    <property type="evidence" value="ECO:0007669"/>
    <property type="project" value="UniProtKB-KW"/>
</dbReference>
<dbReference type="CDD" id="cd18808">
    <property type="entry name" value="SF1_C_Upf1"/>
    <property type="match status" value="1"/>
</dbReference>
<evidence type="ECO:0000259" key="25">
    <source>
        <dbReference type="Pfam" id="PF13086"/>
    </source>
</evidence>
<dbReference type="InterPro" id="IPR027417">
    <property type="entry name" value="P-loop_NTPase"/>
</dbReference>
<evidence type="ECO:0000256" key="2">
    <source>
        <dbReference type="ARBA" id="ARBA00004123"/>
    </source>
</evidence>
<keyword evidence="6" id="KW-0004">4Fe-4S</keyword>
<comment type="similarity">
    <text evidence="3">Belongs to the DNA2/NAM7 helicase family.</text>
</comment>
<dbReference type="FunFam" id="3.40.50.300:FF:000789">
    <property type="entry name" value="DNA replication ATP-dependent helicase/nuclease DNA2"/>
    <property type="match status" value="1"/>
</dbReference>
<dbReference type="InterPro" id="IPR050534">
    <property type="entry name" value="Coronavir_polyprotein_1ab"/>
</dbReference>
<dbReference type="EMBL" id="KE504168">
    <property type="protein sequence ID" value="EPS98149.1"/>
    <property type="molecule type" value="Genomic_DNA"/>
</dbReference>
<evidence type="ECO:0000256" key="23">
    <source>
        <dbReference type="SAM" id="MobiDB-lite"/>
    </source>
</evidence>
<dbReference type="InterPro" id="IPR047187">
    <property type="entry name" value="SF1_C_Upf1"/>
</dbReference>
<evidence type="ECO:0000256" key="22">
    <source>
        <dbReference type="ARBA" id="ARBA00047995"/>
    </source>
</evidence>
<keyword evidence="14" id="KW-0347">Helicase</keyword>
<dbReference type="OrthoDB" id="6513042at2759"/>
<dbReference type="GO" id="GO:0051539">
    <property type="term" value="F:4 iron, 4 sulfur cluster binding"/>
    <property type="evidence" value="ECO:0007669"/>
    <property type="project" value="UniProtKB-KW"/>
</dbReference>
<keyword evidence="9" id="KW-0479">Metal-binding</keyword>
<keyword evidence="13" id="KW-0378">Hydrolase</keyword>
<feature type="domain" description="DNA2/NAM7 helicase helicase" evidence="25">
    <location>
        <begin position="719"/>
        <end position="799"/>
    </location>
</feature>
<dbReference type="Pfam" id="PF13087">
    <property type="entry name" value="AAA_12"/>
    <property type="match status" value="1"/>
</dbReference>
<protein>
    <recommendedName>
        <fullName evidence="5">DNA replication ATP-dependent helicase/nuclease DNA2</fullName>
        <ecNumber evidence="4">3.6.4.12</ecNumber>
    </recommendedName>
</protein>
<evidence type="ECO:0000256" key="11">
    <source>
        <dbReference type="ARBA" id="ARBA00022759"/>
    </source>
</evidence>
<gene>
    <name evidence="27" type="ORF">FOMPIDRAFT_1031616</name>
</gene>
<evidence type="ECO:0000313" key="27">
    <source>
        <dbReference type="EMBL" id="EPS98149.1"/>
    </source>
</evidence>
<name>S8FID6_FOMSC</name>
<dbReference type="FunCoup" id="S8FID6">
    <property type="interactions" value="379"/>
</dbReference>
<evidence type="ECO:0000256" key="5">
    <source>
        <dbReference type="ARBA" id="ARBA00021516"/>
    </source>
</evidence>
<dbReference type="eggNOG" id="KOG1805">
    <property type="taxonomic scope" value="Eukaryota"/>
</dbReference>
<evidence type="ECO:0000256" key="13">
    <source>
        <dbReference type="ARBA" id="ARBA00022801"/>
    </source>
</evidence>
<evidence type="ECO:0000256" key="1">
    <source>
        <dbReference type="ARBA" id="ARBA00001966"/>
    </source>
</evidence>
<dbReference type="PANTHER" id="PTHR43788">
    <property type="entry name" value="DNA2/NAM7 HELICASE FAMILY MEMBER"/>
    <property type="match status" value="1"/>
</dbReference>
<evidence type="ECO:0000256" key="6">
    <source>
        <dbReference type="ARBA" id="ARBA00022485"/>
    </source>
</evidence>
<evidence type="ECO:0000256" key="10">
    <source>
        <dbReference type="ARBA" id="ARBA00022741"/>
    </source>
</evidence>
<keyword evidence="10" id="KW-0547">Nucleotide-binding</keyword>
<evidence type="ECO:0000259" key="24">
    <source>
        <dbReference type="Pfam" id="PF08696"/>
    </source>
</evidence>
<dbReference type="GO" id="GO:0004519">
    <property type="term" value="F:endonuclease activity"/>
    <property type="evidence" value="ECO:0007669"/>
    <property type="project" value="UniProtKB-KW"/>
</dbReference>
<evidence type="ECO:0000256" key="17">
    <source>
        <dbReference type="ARBA" id="ARBA00023014"/>
    </source>
</evidence>
<dbReference type="SUPFAM" id="SSF52540">
    <property type="entry name" value="P-loop containing nucleoside triphosphate hydrolases"/>
    <property type="match status" value="1"/>
</dbReference>
<evidence type="ECO:0000256" key="18">
    <source>
        <dbReference type="ARBA" id="ARBA00023125"/>
    </source>
</evidence>
<evidence type="ECO:0000256" key="16">
    <source>
        <dbReference type="ARBA" id="ARBA00023004"/>
    </source>
</evidence>
<evidence type="ECO:0000256" key="15">
    <source>
        <dbReference type="ARBA" id="ARBA00022840"/>
    </source>
</evidence>
<reference evidence="27 28" key="1">
    <citation type="journal article" date="2012" name="Science">
        <title>The Paleozoic origin of enzymatic lignin decomposition reconstructed from 31 fungal genomes.</title>
        <authorList>
            <person name="Floudas D."/>
            <person name="Binder M."/>
            <person name="Riley R."/>
            <person name="Barry K."/>
            <person name="Blanchette R.A."/>
            <person name="Henrissat B."/>
            <person name="Martinez A.T."/>
            <person name="Otillar R."/>
            <person name="Spatafora J.W."/>
            <person name="Yadav J.S."/>
            <person name="Aerts A."/>
            <person name="Benoit I."/>
            <person name="Boyd A."/>
            <person name="Carlson A."/>
            <person name="Copeland A."/>
            <person name="Coutinho P.M."/>
            <person name="de Vries R.P."/>
            <person name="Ferreira P."/>
            <person name="Findley K."/>
            <person name="Foster B."/>
            <person name="Gaskell J."/>
            <person name="Glotzer D."/>
            <person name="Gorecki P."/>
            <person name="Heitman J."/>
            <person name="Hesse C."/>
            <person name="Hori C."/>
            <person name="Igarashi K."/>
            <person name="Jurgens J.A."/>
            <person name="Kallen N."/>
            <person name="Kersten P."/>
            <person name="Kohler A."/>
            <person name="Kuees U."/>
            <person name="Kumar T.K.A."/>
            <person name="Kuo A."/>
            <person name="LaButti K."/>
            <person name="Larrondo L.F."/>
            <person name="Lindquist E."/>
            <person name="Ling A."/>
            <person name="Lombard V."/>
            <person name="Lucas S."/>
            <person name="Lundell T."/>
            <person name="Martin R."/>
            <person name="McLaughlin D.J."/>
            <person name="Morgenstern I."/>
            <person name="Morin E."/>
            <person name="Murat C."/>
            <person name="Nagy L.G."/>
            <person name="Nolan M."/>
            <person name="Ohm R.A."/>
            <person name="Patyshakuliyeva A."/>
            <person name="Rokas A."/>
            <person name="Ruiz-Duenas F.J."/>
            <person name="Sabat G."/>
            <person name="Salamov A."/>
            <person name="Samejima M."/>
            <person name="Schmutz J."/>
            <person name="Slot J.C."/>
            <person name="St John F."/>
            <person name="Stenlid J."/>
            <person name="Sun H."/>
            <person name="Sun S."/>
            <person name="Syed K."/>
            <person name="Tsang A."/>
            <person name="Wiebenga A."/>
            <person name="Young D."/>
            <person name="Pisabarro A."/>
            <person name="Eastwood D.C."/>
            <person name="Martin F."/>
            <person name="Cullen D."/>
            <person name="Grigoriev I.V."/>
            <person name="Hibbett D.S."/>
        </authorList>
    </citation>
    <scope>NUCLEOTIDE SEQUENCE</scope>
    <source>
        <strain evidence="28">FP-58527</strain>
    </source>
</reference>
<proteinExistence type="inferred from homology"/>
<dbReference type="InterPro" id="IPR041679">
    <property type="entry name" value="DNA2/NAM7-like_C"/>
</dbReference>
<dbReference type="Gene3D" id="3.90.320.10">
    <property type="match status" value="1"/>
</dbReference>
<dbReference type="GO" id="GO:0003677">
    <property type="term" value="F:DNA binding"/>
    <property type="evidence" value="ECO:0007669"/>
    <property type="project" value="UniProtKB-KW"/>
</dbReference>
<evidence type="ECO:0000256" key="12">
    <source>
        <dbReference type="ARBA" id="ARBA00022763"/>
    </source>
</evidence>
<dbReference type="GO" id="GO:0006260">
    <property type="term" value="P:DNA replication"/>
    <property type="evidence" value="ECO:0007669"/>
    <property type="project" value="UniProtKB-KW"/>
</dbReference>
<dbReference type="InterPro" id="IPR014808">
    <property type="entry name" value="DNA_replication_fac_Dna2_N"/>
</dbReference>
<keyword evidence="19" id="KW-0234">DNA repair</keyword>
<evidence type="ECO:0000256" key="9">
    <source>
        <dbReference type="ARBA" id="ARBA00022723"/>
    </source>
</evidence>
<evidence type="ECO:0000256" key="14">
    <source>
        <dbReference type="ARBA" id="ARBA00022806"/>
    </source>
</evidence>
<comment type="cofactor">
    <cofactor evidence="1">
        <name>[4Fe-4S] cluster</name>
        <dbReference type="ChEBI" id="CHEBI:49883"/>
    </cofactor>
</comment>
<keyword evidence="11" id="KW-0255">Endonuclease</keyword>
<feature type="region of interest" description="Disordered" evidence="23">
    <location>
        <begin position="1097"/>
        <end position="1127"/>
    </location>
</feature>
<dbReference type="Proteomes" id="UP000015241">
    <property type="component" value="Unassembled WGS sequence"/>
</dbReference>
<keyword evidence="21" id="KW-0511">Multifunctional enzyme</keyword>
<dbReference type="EC" id="3.6.4.12" evidence="4"/>
<dbReference type="GO" id="GO:0046872">
    <property type="term" value="F:metal ion binding"/>
    <property type="evidence" value="ECO:0007669"/>
    <property type="project" value="UniProtKB-KW"/>
</dbReference>
<dbReference type="HOGENOM" id="CLU_001666_2_3_1"/>
<evidence type="ECO:0000256" key="4">
    <source>
        <dbReference type="ARBA" id="ARBA00012551"/>
    </source>
</evidence>
<comment type="catalytic activity">
    <reaction evidence="22">
        <text>ATP + H2O = ADP + phosphate + H(+)</text>
        <dbReference type="Rhea" id="RHEA:13065"/>
        <dbReference type="ChEBI" id="CHEBI:15377"/>
        <dbReference type="ChEBI" id="CHEBI:15378"/>
        <dbReference type="ChEBI" id="CHEBI:30616"/>
        <dbReference type="ChEBI" id="CHEBI:43474"/>
        <dbReference type="ChEBI" id="CHEBI:456216"/>
        <dbReference type="EC" id="3.6.4.12"/>
    </reaction>
</comment>
<feature type="domain" description="DNA replication factor Dna2 N-terminal" evidence="24">
    <location>
        <begin position="136"/>
        <end position="347"/>
    </location>
</feature>
<keyword evidence="7" id="KW-0235">DNA replication</keyword>
<dbReference type="GO" id="GO:0043139">
    <property type="term" value="F:5'-3' DNA helicase activity"/>
    <property type="evidence" value="ECO:0007669"/>
    <property type="project" value="TreeGrafter"/>
</dbReference>
<evidence type="ECO:0000256" key="3">
    <source>
        <dbReference type="ARBA" id="ARBA00007913"/>
    </source>
</evidence>
<keyword evidence="17" id="KW-0411">Iron-sulfur</keyword>
<dbReference type="Pfam" id="PF08696">
    <property type="entry name" value="Dna2"/>
    <property type="match status" value="1"/>
</dbReference>
<dbReference type="GO" id="GO:0016887">
    <property type="term" value="F:ATP hydrolysis activity"/>
    <property type="evidence" value="ECO:0007669"/>
    <property type="project" value="RHEA"/>
</dbReference>
<evidence type="ECO:0000256" key="20">
    <source>
        <dbReference type="ARBA" id="ARBA00023242"/>
    </source>
</evidence>
<comment type="subcellular location">
    <subcellularLocation>
        <location evidence="2">Nucleus</location>
    </subcellularLocation>
</comment>